<name>A0A1I7XCQ7_HETBA</name>
<dbReference type="Proteomes" id="UP000095283">
    <property type="component" value="Unplaced"/>
</dbReference>
<reference evidence="2" key="1">
    <citation type="submission" date="2016-11" db="UniProtKB">
        <authorList>
            <consortium name="WormBaseParasite"/>
        </authorList>
    </citation>
    <scope>IDENTIFICATION</scope>
</reference>
<dbReference type="AlphaFoldDB" id="A0A1I7XCQ7"/>
<evidence type="ECO:0000313" key="1">
    <source>
        <dbReference type="Proteomes" id="UP000095283"/>
    </source>
</evidence>
<proteinExistence type="predicted"/>
<evidence type="ECO:0000313" key="2">
    <source>
        <dbReference type="WBParaSite" id="Hba_15310"/>
    </source>
</evidence>
<organism evidence="1 2">
    <name type="scientific">Heterorhabditis bacteriophora</name>
    <name type="common">Entomopathogenic nematode worm</name>
    <dbReference type="NCBI Taxonomy" id="37862"/>
    <lineage>
        <taxon>Eukaryota</taxon>
        <taxon>Metazoa</taxon>
        <taxon>Ecdysozoa</taxon>
        <taxon>Nematoda</taxon>
        <taxon>Chromadorea</taxon>
        <taxon>Rhabditida</taxon>
        <taxon>Rhabditina</taxon>
        <taxon>Rhabditomorpha</taxon>
        <taxon>Strongyloidea</taxon>
        <taxon>Heterorhabditidae</taxon>
        <taxon>Heterorhabditis</taxon>
    </lineage>
</organism>
<protein>
    <submittedName>
        <fullName evidence="2">Dirigent protein</fullName>
    </submittedName>
</protein>
<keyword evidence="1" id="KW-1185">Reference proteome</keyword>
<dbReference type="WBParaSite" id="Hba_15310">
    <property type="protein sequence ID" value="Hba_15310"/>
    <property type="gene ID" value="Hba_15310"/>
</dbReference>
<sequence>MVYIGSGIFGWIPTTANIVGRIIIIIDAKFKSHPKTLSSDGLLAGPSNAANITKANSGITDTFTVRLSIRLQTSVVKIMNARGIVKMQGTMGGHLSTHWLAFKAKMSSYRVSFRVIGFTGFRDFGKEGYFPGFGELGVPGCQH</sequence>
<accession>A0A1I7XCQ7</accession>